<feature type="region of interest" description="Disordered" evidence="1">
    <location>
        <begin position="205"/>
        <end position="247"/>
    </location>
</feature>
<reference evidence="3" key="1">
    <citation type="submission" date="2016-06" db="EMBL/GenBank/DDBJ databases">
        <title>Draft Genome sequence of the fungus Inonotus baumii.</title>
        <authorList>
            <person name="Zhu H."/>
            <person name="Lin W."/>
        </authorList>
    </citation>
    <scope>NUCLEOTIDE SEQUENCE</scope>
    <source>
        <strain evidence="3">821</strain>
    </source>
</reference>
<proteinExistence type="predicted"/>
<feature type="transmembrane region" description="Helical" evidence="2">
    <location>
        <begin position="429"/>
        <end position="458"/>
    </location>
</feature>
<dbReference type="EMBL" id="LNZH02000191">
    <property type="protein sequence ID" value="OCB87526.1"/>
    <property type="molecule type" value="Genomic_DNA"/>
</dbReference>
<name>A0A9Q5N864_SANBA</name>
<dbReference type="Proteomes" id="UP000757232">
    <property type="component" value="Unassembled WGS sequence"/>
</dbReference>
<feature type="compositionally biased region" description="Polar residues" evidence="1">
    <location>
        <begin position="87"/>
        <end position="100"/>
    </location>
</feature>
<evidence type="ECO:0000256" key="2">
    <source>
        <dbReference type="SAM" id="Phobius"/>
    </source>
</evidence>
<keyword evidence="2" id="KW-1133">Transmembrane helix</keyword>
<keyword evidence="4" id="KW-1185">Reference proteome</keyword>
<organism evidence="3 4">
    <name type="scientific">Sanghuangporus baumii</name>
    <name type="common">Phellinus baumii</name>
    <dbReference type="NCBI Taxonomy" id="108892"/>
    <lineage>
        <taxon>Eukaryota</taxon>
        <taxon>Fungi</taxon>
        <taxon>Dikarya</taxon>
        <taxon>Basidiomycota</taxon>
        <taxon>Agaricomycotina</taxon>
        <taxon>Agaricomycetes</taxon>
        <taxon>Hymenochaetales</taxon>
        <taxon>Hymenochaetaceae</taxon>
        <taxon>Sanghuangporus</taxon>
    </lineage>
</organism>
<dbReference type="AlphaFoldDB" id="A0A9Q5N864"/>
<protein>
    <submittedName>
        <fullName evidence="3">Uncharacterized protein</fullName>
    </submittedName>
</protein>
<keyword evidence="2" id="KW-0472">Membrane</keyword>
<sequence>MSSHSPSPTPGMPRKAHCCRSCGMPMKGHQRGACVPSNFMHPQASSPLMPPPDTIPSGPSQPNARFPSPHSRPVMPGAYGGERPSEISVSTGLSGPSPTARSLRDRIGAKVEEESTFAMPHYVGENLDPQYARYASAPVPGYAGRMFGGSASAYAASASGSAYGSSSTVLMPEHSISQRFIRRDRPVSEGTNPLSGRIADRLGGYTSDDFIGPDNDFDDEGSFEYDDSFDNDDESESDPAYPSDGSAIGGGASASYYASESEAGTYTSAGHSSAPSFGALMRGSGAAPLYTVYEVASKYVRVLRKRAERKGLSMRVIPNAPDEFDEYGRRKRTSQEPGNVRILLGRDADALLEVERQHASGIAMAVPIKHLRMRGRASSDGTEARHSSPLAPLPAPPHAQTPYPVSQPGIPYPSTAAPAVQQLPPQPSVLGSLCLTVTATIATLIVLLFAGLGFYLVIMQSSSE</sequence>
<feature type="region of interest" description="Disordered" evidence="1">
    <location>
        <begin position="374"/>
        <end position="410"/>
    </location>
</feature>
<feature type="region of interest" description="Disordered" evidence="1">
    <location>
        <begin position="37"/>
        <end position="103"/>
    </location>
</feature>
<feature type="compositionally biased region" description="Acidic residues" evidence="1">
    <location>
        <begin position="215"/>
        <end position="237"/>
    </location>
</feature>
<dbReference type="OrthoDB" id="10598739at2759"/>
<evidence type="ECO:0000313" key="4">
    <source>
        <dbReference type="Proteomes" id="UP000757232"/>
    </source>
</evidence>
<gene>
    <name evidence="3" type="ORF">A7U60_g5431</name>
</gene>
<accession>A0A9Q5N864</accession>
<evidence type="ECO:0000256" key="1">
    <source>
        <dbReference type="SAM" id="MobiDB-lite"/>
    </source>
</evidence>
<keyword evidence="2" id="KW-0812">Transmembrane</keyword>
<evidence type="ECO:0000313" key="3">
    <source>
        <dbReference type="EMBL" id="OCB87526.1"/>
    </source>
</evidence>
<comment type="caution">
    <text evidence="3">The sequence shown here is derived from an EMBL/GenBank/DDBJ whole genome shotgun (WGS) entry which is preliminary data.</text>
</comment>